<keyword evidence="1" id="KW-0812">Transmembrane</keyword>
<dbReference type="AlphaFoldDB" id="A0A2M4D1M3"/>
<reference evidence="2" key="1">
    <citation type="submission" date="2018-01" db="EMBL/GenBank/DDBJ databases">
        <title>An insight into the sialome of Amazonian anophelines.</title>
        <authorList>
            <person name="Ribeiro J.M."/>
            <person name="Scarpassa V."/>
            <person name="Calvo E."/>
        </authorList>
    </citation>
    <scope>NUCLEOTIDE SEQUENCE</scope>
</reference>
<protein>
    <submittedName>
        <fullName evidence="2">Uncharacterized protein</fullName>
    </submittedName>
</protein>
<keyword evidence="1" id="KW-0472">Membrane</keyword>
<accession>A0A2M4D1M3</accession>
<name>A0A2M4D1M3_ANODA</name>
<feature type="transmembrane region" description="Helical" evidence="1">
    <location>
        <begin position="12"/>
        <end position="34"/>
    </location>
</feature>
<proteinExistence type="predicted"/>
<evidence type="ECO:0000256" key="1">
    <source>
        <dbReference type="SAM" id="Phobius"/>
    </source>
</evidence>
<keyword evidence="1" id="KW-1133">Transmembrane helix</keyword>
<feature type="transmembrane region" description="Helical" evidence="1">
    <location>
        <begin position="40"/>
        <end position="62"/>
    </location>
</feature>
<dbReference type="EMBL" id="GGFL01007213">
    <property type="protein sequence ID" value="MBW71391.1"/>
    <property type="molecule type" value="Transcribed_RNA"/>
</dbReference>
<evidence type="ECO:0000313" key="2">
    <source>
        <dbReference type="EMBL" id="MBW71391.1"/>
    </source>
</evidence>
<organism evidence="2">
    <name type="scientific">Anopheles darlingi</name>
    <name type="common">Mosquito</name>
    <dbReference type="NCBI Taxonomy" id="43151"/>
    <lineage>
        <taxon>Eukaryota</taxon>
        <taxon>Metazoa</taxon>
        <taxon>Ecdysozoa</taxon>
        <taxon>Arthropoda</taxon>
        <taxon>Hexapoda</taxon>
        <taxon>Insecta</taxon>
        <taxon>Pterygota</taxon>
        <taxon>Neoptera</taxon>
        <taxon>Endopterygota</taxon>
        <taxon>Diptera</taxon>
        <taxon>Nematocera</taxon>
        <taxon>Culicoidea</taxon>
        <taxon>Culicidae</taxon>
        <taxon>Anophelinae</taxon>
        <taxon>Anopheles</taxon>
    </lineage>
</organism>
<sequence length="128" mass="14738">MLWPRRRLPAWLCWFVFVCVCVFRIISMCMFYHVDNDLDIVQCTATLSSSCCCSSNVLLLLFHIRIVTLDRFGFACVWLMPTHTDTLSVSQVLGGTDRKPLHNVFKLFWRAENSLLLFSALKPDSLAC</sequence>